<dbReference type="EMBL" id="JADIIL010000015">
    <property type="protein sequence ID" value="MBF4474637.1"/>
    <property type="molecule type" value="Genomic_DNA"/>
</dbReference>
<dbReference type="PROSITE" id="PS50880">
    <property type="entry name" value="TOPRIM"/>
    <property type="match status" value="1"/>
</dbReference>
<evidence type="ECO:0000313" key="3">
    <source>
        <dbReference type="EMBL" id="AIS32759.1"/>
    </source>
</evidence>
<reference evidence="3" key="1">
    <citation type="submission" date="2013-12" db="EMBL/GenBank/DDBJ databases">
        <title>The complete genome sequence of Methanobacterium sp. BRM9.</title>
        <authorList>
            <consortium name="Pastoral Greenhouse Gas Research Consortium"/>
            <person name="Kelly W.J."/>
            <person name="Leahy S.C."/>
            <person name="Perry R."/>
            <person name="Li D."/>
            <person name="Altermann E."/>
            <person name="Lambie S.C."/>
            <person name="Attwood G.T."/>
        </authorList>
    </citation>
    <scope>NUCLEOTIDE SEQUENCE [LARGE SCALE GENOMIC DNA]</scope>
    <source>
        <strain evidence="3">BRM9</strain>
    </source>
</reference>
<dbReference type="SUPFAM" id="SSF110455">
    <property type="entry name" value="Toprim domain"/>
    <property type="match status" value="1"/>
</dbReference>
<evidence type="ECO:0000313" key="7">
    <source>
        <dbReference type="Proteomes" id="UP000062768"/>
    </source>
</evidence>
<reference evidence="6" key="4">
    <citation type="submission" date="2020-10" db="EMBL/GenBank/DDBJ databases">
        <title>Dehalococcoides mccartyi of a TCE/Cr reducing biochatode.</title>
        <authorList>
            <person name="Matturro B."/>
        </authorList>
    </citation>
    <scope>NUCLEOTIDE SEQUENCE</scope>
    <source>
        <strain evidence="6">Bin2</strain>
    </source>
</reference>
<dbReference type="EMBL" id="LN515531">
    <property type="protein sequence ID" value="CEA12508.1"/>
    <property type="molecule type" value="Genomic_DNA"/>
</dbReference>
<dbReference type="RefSeq" id="WP_048071843.1">
    <property type="nucleotide sequence ID" value="NZ_CALCVY010000218.1"/>
</dbReference>
<sequence>MEMRNPIDVRIIVEGASDVENVSRALQNIALGAEYHITISSIIPTTNTEIAKKAVNGADIVLIATDVDAPGRELAEKFQKVLKKEVGHIERMKLPFGHDVEYIDPALIRREIKNAIIRSGLLSIANLGRFREIKNRLKESEDKIKELKAEIKDLSSQKDELALENQELVDAQERLKLKQDNLQEEFKVTKQRYADVKNQYGMLINKNLYERFPIHELWKETFNETLDEEEHITFITSEFKPENIVLGQGFIAAPSKKDAVDWLKVIRTVLIFYDSKIEDLKEEIGDEKFTPHLLKE</sequence>
<dbReference type="InterPro" id="IPR034141">
    <property type="entry name" value="TOPRIM_RNase_M5-like"/>
</dbReference>
<protein>
    <submittedName>
        <fullName evidence="6">Topoisomerase</fullName>
    </submittedName>
    <submittedName>
        <fullName evidence="3 4">Toprim domain-containing protein</fullName>
    </submittedName>
</protein>
<reference evidence="4" key="2">
    <citation type="submission" date="2014-08" db="EMBL/GenBank/DDBJ databases">
        <authorList>
            <person name="Wibberg D."/>
        </authorList>
    </citation>
    <scope>NUCLEOTIDE SEQUENCE</scope>
</reference>
<dbReference type="OrthoDB" id="86047at2157"/>
<dbReference type="GeneID" id="26738663"/>
<dbReference type="Pfam" id="PF01751">
    <property type="entry name" value="Toprim"/>
    <property type="match status" value="1"/>
</dbReference>
<evidence type="ECO:0000313" key="4">
    <source>
        <dbReference type="EMBL" id="CEA12508.1"/>
    </source>
</evidence>
<proteinExistence type="predicted"/>
<evidence type="ECO:0000313" key="5">
    <source>
        <dbReference type="EMBL" id="CEL24049.1"/>
    </source>
</evidence>
<accession>A0A090I0T5</accession>
<name>A0A090I0T5_METFO</name>
<dbReference type="InterPro" id="IPR006171">
    <property type="entry name" value="TOPRIM_dom"/>
</dbReference>
<dbReference type="Proteomes" id="UP000062768">
    <property type="component" value="Chromosome I"/>
</dbReference>
<dbReference type="CDD" id="cd01027">
    <property type="entry name" value="TOPRIM_RNase_M5_like"/>
    <property type="match status" value="1"/>
</dbReference>
<keyword evidence="1" id="KW-0175">Coiled coil</keyword>
<dbReference type="EMBL" id="CP006933">
    <property type="protein sequence ID" value="AIS32759.1"/>
    <property type="molecule type" value="Genomic_DNA"/>
</dbReference>
<dbReference type="AlphaFoldDB" id="A0A090I0T5"/>
<dbReference type="EMBL" id="LN734822">
    <property type="protein sequence ID" value="CEL24049.1"/>
    <property type="molecule type" value="Genomic_DNA"/>
</dbReference>
<evidence type="ECO:0000313" key="6">
    <source>
        <dbReference type="EMBL" id="MBF4474637.1"/>
    </source>
</evidence>
<evidence type="ECO:0000256" key="1">
    <source>
        <dbReference type="SAM" id="Coils"/>
    </source>
</evidence>
<dbReference type="SMART" id="SM00493">
    <property type="entry name" value="TOPRIM"/>
    <property type="match status" value="1"/>
</dbReference>
<organism evidence="4">
    <name type="scientific">Methanobacterium formicicum</name>
    <dbReference type="NCBI Taxonomy" id="2162"/>
    <lineage>
        <taxon>Archaea</taxon>
        <taxon>Methanobacteriati</taxon>
        <taxon>Methanobacteriota</taxon>
        <taxon>Methanomada group</taxon>
        <taxon>Methanobacteria</taxon>
        <taxon>Methanobacteriales</taxon>
        <taxon>Methanobacteriaceae</taxon>
        <taxon>Methanobacterium</taxon>
    </lineage>
</organism>
<keyword evidence="7" id="KW-1185">Reference proteome</keyword>
<feature type="coiled-coil region" evidence="1">
    <location>
        <begin position="130"/>
        <end position="199"/>
    </location>
</feature>
<dbReference type="Proteomes" id="UP000606900">
    <property type="component" value="Unassembled WGS sequence"/>
</dbReference>
<dbReference type="KEGG" id="mfc:BRM9_1955"/>
<evidence type="ECO:0000259" key="2">
    <source>
        <dbReference type="PROSITE" id="PS50880"/>
    </source>
</evidence>
<gene>
    <name evidence="3" type="ORF">BRM9_1955</name>
    <name evidence="4" type="ORF">DSM1535_0142</name>
    <name evidence="6" type="ORF">ISP06_04075</name>
    <name evidence="5" type="ORF">MB9_0402</name>
</gene>
<keyword evidence="6" id="KW-0413">Isomerase</keyword>
<reference evidence="5" key="3">
    <citation type="submission" date="2014-09" db="EMBL/GenBank/DDBJ databases">
        <authorList>
            <person name="Bishop-Lilly K.A."/>
            <person name="Broomall S.M."/>
            <person name="Chain P.S."/>
            <person name="Chertkov O."/>
            <person name="Coyne S.R."/>
            <person name="Daligault H.E."/>
            <person name="Davenport K.W."/>
            <person name="Erkkila T."/>
            <person name="Frey K.G."/>
            <person name="Gibbons H.S."/>
            <person name="Gu W."/>
            <person name="Jaissle J."/>
            <person name="Johnson S.L."/>
            <person name="Koroleva G.I."/>
            <person name="Ladner J.T."/>
            <person name="Lo C.-C."/>
            <person name="Minogue T.D."/>
            <person name="Munk C."/>
            <person name="Palacios G.F."/>
            <person name="Redden C.L."/>
            <person name="Rosenzweig C.N."/>
            <person name="Scholz M.B."/>
            <person name="Teshima H."/>
            <person name="Xu Y."/>
        </authorList>
    </citation>
    <scope>NUCLEOTIDE SEQUENCE</scope>
    <source>
        <strain evidence="5">Mb9</strain>
    </source>
</reference>
<dbReference type="Proteomes" id="UP000029661">
    <property type="component" value="Chromosome"/>
</dbReference>
<feature type="domain" description="Toprim" evidence="2">
    <location>
        <begin position="8"/>
        <end position="95"/>
    </location>
</feature>
<dbReference type="GO" id="GO:0016853">
    <property type="term" value="F:isomerase activity"/>
    <property type="evidence" value="ECO:0007669"/>
    <property type="project" value="UniProtKB-KW"/>
</dbReference>
<dbReference type="STRING" id="2162.BRM9_1955"/>
<dbReference type="Gene3D" id="3.40.1360.10">
    <property type="match status" value="1"/>
</dbReference>
<dbReference type="PATRIC" id="fig|2162.10.peg.413"/>
<dbReference type="KEGG" id="mfi:DSM1535_0142"/>